<dbReference type="AlphaFoldDB" id="A0AAV1KV26"/>
<comment type="caution">
    <text evidence="2">The sequence shown here is derived from an EMBL/GenBank/DDBJ whole genome shotgun (WGS) entry which is preliminary data.</text>
</comment>
<sequence length="113" mass="12171">MVLSKSHIFLLVAMIAANLIFGQETGSQENTQVDANEAGEGDGSLHNRFFFFSRFVGCNSTAQIGRTCASCRQTLLCFSSNIGILKTCHGLLPYCNEGRCSYVRGSDCSTTSG</sequence>
<reference evidence="2 3" key="1">
    <citation type="submission" date="2023-11" db="EMBL/GenBank/DDBJ databases">
        <authorList>
            <person name="Hedman E."/>
            <person name="Englund M."/>
            <person name="Stromberg M."/>
            <person name="Nyberg Akerstrom W."/>
            <person name="Nylinder S."/>
            <person name="Jareborg N."/>
            <person name="Kallberg Y."/>
            <person name="Kronander E."/>
        </authorList>
    </citation>
    <scope>NUCLEOTIDE SEQUENCE [LARGE SCALE GENOMIC DNA]</scope>
</reference>
<proteinExistence type="predicted"/>
<evidence type="ECO:0000256" key="1">
    <source>
        <dbReference type="SAM" id="SignalP"/>
    </source>
</evidence>
<feature type="signal peptide" evidence="1">
    <location>
        <begin position="1"/>
        <end position="22"/>
    </location>
</feature>
<gene>
    <name evidence="2" type="ORF">PARMNEM_LOCUS7792</name>
</gene>
<keyword evidence="3" id="KW-1185">Reference proteome</keyword>
<dbReference type="EMBL" id="CAVLGL010000081">
    <property type="protein sequence ID" value="CAK1586896.1"/>
    <property type="molecule type" value="Genomic_DNA"/>
</dbReference>
<evidence type="ECO:0000313" key="3">
    <source>
        <dbReference type="Proteomes" id="UP001314205"/>
    </source>
</evidence>
<dbReference type="Proteomes" id="UP001314205">
    <property type="component" value="Unassembled WGS sequence"/>
</dbReference>
<evidence type="ECO:0000313" key="2">
    <source>
        <dbReference type="EMBL" id="CAK1586896.1"/>
    </source>
</evidence>
<accession>A0AAV1KV26</accession>
<organism evidence="2 3">
    <name type="scientific">Parnassius mnemosyne</name>
    <name type="common">clouded apollo</name>
    <dbReference type="NCBI Taxonomy" id="213953"/>
    <lineage>
        <taxon>Eukaryota</taxon>
        <taxon>Metazoa</taxon>
        <taxon>Ecdysozoa</taxon>
        <taxon>Arthropoda</taxon>
        <taxon>Hexapoda</taxon>
        <taxon>Insecta</taxon>
        <taxon>Pterygota</taxon>
        <taxon>Neoptera</taxon>
        <taxon>Endopterygota</taxon>
        <taxon>Lepidoptera</taxon>
        <taxon>Glossata</taxon>
        <taxon>Ditrysia</taxon>
        <taxon>Papilionoidea</taxon>
        <taxon>Papilionidae</taxon>
        <taxon>Parnassiinae</taxon>
        <taxon>Parnassini</taxon>
        <taxon>Parnassius</taxon>
        <taxon>Driopa</taxon>
    </lineage>
</organism>
<protein>
    <submittedName>
        <fullName evidence="2">Uncharacterized protein</fullName>
    </submittedName>
</protein>
<feature type="chain" id="PRO_5043505665" evidence="1">
    <location>
        <begin position="23"/>
        <end position="113"/>
    </location>
</feature>
<keyword evidence="1" id="KW-0732">Signal</keyword>
<name>A0AAV1KV26_9NEOP</name>